<comment type="caution">
    <text evidence="1">The sequence shown here is derived from an EMBL/GenBank/DDBJ whole genome shotgun (WGS) entry which is preliminary data.</text>
</comment>
<gene>
    <name evidence="1" type="ORF">ACFO3R_24845</name>
</gene>
<sequence length="180" mass="19562">MPDTATPTASLPAPVIALHQRLQTLDLSAPYRADDKAARHAAVQADATTAWLFPTTLYAVVPAGLWHGYPPLHEQRLGAAAVAHLGSTDHTHGWWLHYSLTQTGHDEDADLIHLITLTAPCECGTYTSIELPDEDALITLLDELDTPPGAPVPCDWRLKIRRASLTDTRHASVLDEGPPF</sequence>
<evidence type="ECO:0000313" key="2">
    <source>
        <dbReference type="Proteomes" id="UP001595871"/>
    </source>
</evidence>
<proteinExistence type="predicted"/>
<organism evidence="1 2">
    <name type="scientific">Streptomyces flavovirens</name>
    <dbReference type="NCBI Taxonomy" id="52258"/>
    <lineage>
        <taxon>Bacteria</taxon>
        <taxon>Bacillati</taxon>
        <taxon>Actinomycetota</taxon>
        <taxon>Actinomycetes</taxon>
        <taxon>Kitasatosporales</taxon>
        <taxon>Streptomycetaceae</taxon>
        <taxon>Streptomyces</taxon>
    </lineage>
</organism>
<dbReference type="RefSeq" id="WP_200697694.1">
    <property type="nucleotide sequence ID" value="NZ_JBHSCF010000043.1"/>
</dbReference>
<dbReference type="EMBL" id="JBHSCF010000043">
    <property type="protein sequence ID" value="MFC4189590.1"/>
    <property type="molecule type" value="Genomic_DNA"/>
</dbReference>
<protein>
    <submittedName>
        <fullName evidence="1">Uncharacterized protein</fullName>
    </submittedName>
</protein>
<accession>A0ABV8NBY2</accession>
<keyword evidence="2" id="KW-1185">Reference proteome</keyword>
<dbReference type="Proteomes" id="UP001595871">
    <property type="component" value="Unassembled WGS sequence"/>
</dbReference>
<name>A0ABV8NBY2_9ACTN</name>
<evidence type="ECO:0000313" key="1">
    <source>
        <dbReference type="EMBL" id="MFC4189590.1"/>
    </source>
</evidence>
<reference evidence="2" key="1">
    <citation type="journal article" date="2019" name="Int. J. Syst. Evol. Microbiol.">
        <title>The Global Catalogue of Microorganisms (GCM) 10K type strain sequencing project: providing services to taxonomists for standard genome sequencing and annotation.</title>
        <authorList>
            <consortium name="The Broad Institute Genomics Platform"/>
            <consortium name="The Broad Institute Genome Sequencing Center for Infectious Disease"/>
            <person name="Wu L."/>
            <person name="Ma J."/>
        </authorList>
    </citation>
    <scope>NUCLEOTIDE SEQUENCE [LARGE SCALE GENOMIC DNA]</scope>
    <source>
        <strain evidence="2">CCM 3243</strain>
    </source>
</reference>